<feature type="repeat" description="WD" evidence="3">
    <location>
        <begin position="238"/>
        <end position="279"/>
    </location>
</feature>
<dbReference type="EMBL" id="CP011801">
    <property type="protein sequence ID" value="ALA57498.1"/>
    <property type="molecule type" value="Genomic_DNA"/>
</dbReference>
<feature type="repeat" description="WD" evidence="3">
    <location>
        <begin position="195"/>
        <end position="236"/>
    </location>
</feature>
<protein>
    <submittedName>
        <fullName evidence="5">Uncharacterized protein</fullName>
    </submittedName>
</protein>
<dbReference type="InterPro" id="IPR019775">
    <property type="entry name" value="WD40_repeat_CS"/>
</dbReference>
<dbReference type="PRINTS" id="PR00320">
    <property type="entry name" value="GPROTEINBRPT"/>
</dbReference>
<dbReference type="PROSITE" id="PS50082">
    <property type="entry name" value="WD_REPEATS_2"/>
    <property type="match status" value="4"/>
</dbReference>
<keyword evidence="2" id="KW-0677">Repeat</keyword>
<dbReference type="Proteomes" id="UP000069205">
    <property type="component" value="Chromosome"/>
</dbReference>
<dbReference type="Gene3D" id="2.60.40.10">
    <property type="entry name" value="Immunoglobulins"/>
    <property type="match status" value="1"/>
</dbReference>
<sequence length="444" mass="47433">MRRTAGFCPAACLGFRLCRVVFVLSGFAPLLFSSNAGSADPDRTPPSVRIVEPAAGTEIGGDTLTVEIEYRDAGSGIAVRTLHVLLNGTDYAGQFDQHSRGASGQLTLPKSLPIGEHKLTVEIADRAGNVAHTETDVFYPGHGWLTLSAIGSTDMKRLSALTLSADGNAIAFGFENGTIEVWRNTRSKLSQSRVLQGHRGPVYSLALSDDGKLLVSGGEDRTVRLWHMDGTREDNALLGKHGLRVTALALSPDGRIVASGGGDRVIHLWTIGSDRQHKTSPLVGHERTVSCLLFSPDGHKLFSGSADGTVRIWSPSKAQNHVLLRGHFLNVVALAISPDGKMAVSGSRDRSIRGWDLAGEQPLEKSLPDLPGVTVSALAFPYESALLAVHSQNHVSLFDRVSGRSIAEAELPSFLEQSAIRGSKIVTYHSNGKVFVFGVNAKVP</sequence>
<dbReference type="InterPro" id="IPR050349">
    <property type="entry name" value="WD_LIS1/nudF_dynein_reg"/>
</dbReference>
<name>A0A0K2G969_NITMO</name>
<dbReference type="PANTHER" id="PTHR44129">
    <property type="entry name" value="WD REPEAT-CONTAINING PROTEIN POP1"/>
    <property type="match status" value="1"/>
</dbReference>
<dbReference type="Pfam" id="PF00400">
    <property type="entry name" value="WD40"/>
    <property type="match status" value="4"/>
</dbReference>
<feature type="repeat" description="WD" evidence="3">
    <location>
        <begin position="282"/>
        <end position="314"/>
    </location>
</feature>
<dbReference type="SMART" id="SM00320">
    <property type="entry name" value="WD40"/>
    <property type="match status" value="5"/>
</dbReference>
<dbReference type="Gene3D" id="2.130.10.10">
    <property type="entry name" value="YVTN repeat-like/Quinoprotein amine dehydrogenase"/>
    <property type="match status" value="2"/>
</dbReference>
<dbReference type="InterPro" id="IPR013783">
    <property type="entry name" value="Ig-like_fold"/>
</dbReference>
<organism evidence="5 6">
    <name type="scientific">Nitrospira moscoviensis</name>
    <dbReference type="NCBI Taxonomy" id="42253"/>
    <lineage>
        <taxon>Bacteria</taxon>
        <taxon>Pseudomonadati</taxon>
        <taxon>Nitrospirota</taxon>
        <taxon>Nitrospiria</taxon>
        <taxon>Nitrospirales</taxon>
        <taxon>Nitrospiraceae</taxon>
        <taxon>Nitrospira</taxon>
    </lineage>
</organism>
<evidence type="ECO:0000313" key="6">
    <source>
        <dbReference type="Proteomes" id="UP000069205"/>
    </source>
</evidence>
<dbReference type="SUPFAM" id="SSF50978">
    <property type="entry name" value="WD40 repeat-like"/>
    <property type="match status" value="1"/>
</dbReference>
<dbReference type="InterPro" id="IPR020472">
    <property type="entry name" value="WD40_PAC1"/>
</dbReference>
<dbReference type="InterPro" id="IPR036322">
    <property type="entry name" value="WD40_repeat_dom_sf"/>
</dbReference>
<proteinExistence type="predicted"/>
<feature type="repeat" description="WD" evidence="3">
    <location>
        <begin position="324"/>
        <end position="365"/>
    </location>
</feature>
<accession>A0A0K2G969</accession>
<reference evidence="5 6" key="1">
    <citation type="journal article" date="2015" name="Proc. Natl. Acad. Sci. U.S.A.">
        <title>Expanded metabolic versatility of ubiquitous nitrite-oxidizing bacteria from the genus Nitrospira.</title>
        <authorList>
            <person name="Koch H."/>
            <person name="Lucker S."/>
            <person name="Albertsen M."/>
            <person name="Kitzinger K."/>
            <person name="Herbold C."/>
            <person name="Spieck E."/>
            <person name="Nielsen P.H."/>
            <person name="Wagner M."/>
            <person name="Daims H."/>
        </authorList>
    </citation>
    <scope>NUCLEOTIDE SEQUENCE [LARGE SCALE GENOMIC DNA]</scope>
    <source>
        <strain evidence="5 6">NSP M-1</strain>
    </source>
</reference>
<evidence type="ECO:0000256" key="3">
    <source>
        <dbReference type="PROSITE-ProRule" id="PRU00221"/>
    </source>
</evidence>
<keyword evidence="4" id="KW-0732">Signal</keyword>
<feature type="signal peptide" evidence="4">
    <location>
        <begin position="1"/>
        <end position="38"/>
    </location>
</feature>
<evidence type="ECO:0000256" key="4">
    <source>
        <dbReference type="SAM" id="SignalP"/>
    </source>
</evidence>
<dbReference type="InterPro" id="IPR001680">
    <property type="entry name" value="WD40_rpt"/>
</dbReference>
<evidence type="ECO:0000313" key="5">
    <source>
        <dbReference type="EMBL" id="ALA57498.1"/>
    </source>
</evidence>
<keyword evidence="1 3" id="KW-0853">WD repeat</keyword>
<keyword evidence="6" id="KW-1185">Reference proteome</keyword>
<dbReference type="PATRIC" id="fig|42253.5.peg.1051"/>
<dbReference type="KEGG" id="nmv:NITMOv2_1067"/>
<dbReference type="STRING" id="42253.NITMOv2_1067"/>
<dbReference type="CDD" id="cd00200">
    <property type="entry name" value="WD40"/>
    <property type="match status" value="1"/>
</dbReference>
<dbReference type="AlphaFoldDB" id="A0A0K2G969"/>
<evidence type="ECO:0000256" key="1">
    <source>
        <dbReference type="ARBA" id="ARBA00022574"/>
    </source>
</evidence>
<dbReference type="RefSeq" id="WP_053378830.1">
    <property type="nucleotide sequence ID" value="NZ_CP011801.1"/>
</dbReference>
<gene>
    <name evidence="5" type="ORF">NITMOv2_1067</name>
</gene>
<dbReference type="InterPro" id="IPR015943">
    <property type="entry name" value="WD40/YVTN_repeat-like_dom_sf"/>
</dbReference>
<feature type="chain" id="PRO_5005476819" evidence="4">
    <location>
        <begin position="39"/>
        <end position="444"/>
    </location>
</feature>
<dbReference type="PROSITE" id="PS50294">
    <property type="entry name" value="WD_REPEATS_REGION"/>
    <property type="match status" value="4"/>
</dbReference>
<evidence type="ECO:0000256" key="2">
    <source>
        <dbReference type="ARBA" id="ARBA00022737"/>
    </source>
</evidence>
<dbReference type="PROSITE" id="PS00678">
    <property type="entry name" value="WD_REPEATS_1"/>
    <property type="match status" value="1"/>
</dbReference>
<dbReference type="OrthoDB" id="422888at2"/>